<dbReference type="Proteomes" id="UP000000566">
    <property type="component" value="Chromosome"/>
</dbReference>
<evidence type="ECO:0000313" key="1">
    <source>
        <dbReference type="EMBL" id="ABR44955.1"/>
    </source>
</evidence>
<dbReference type="HOGENOM" id="CLU_2288816_0_0_10"/>
<dbReference type="PaxDb" id="435591-BDI_3250"/>
<reference evidence="1 2" key="1">
    <citation type="journal article" date="2007" name="PLoS Biol.">
        <title>Evolution of symbiotic bacteria in the distal human intestine.</title>
        <authorList>
            <person name="Xu J."/>
            <person name="Mahowald M.A."/>
            <person name="Ley R.E."/>
            <person name="Lozupone C.A."/>
            <person name="Hamady M."/>
            <person name="Martens E.C."/>
            <person name="Henrissat B."/>
            <person name="Coutinho P.M."/>
            <person name="Minx P."/>
            <person name="Latreille P."/>
            <person name="Cordum H."/>
            <person name="Van Brunt A."/>
            <person name="Kim K."/>
            <person name="Fulton R.S."/>
            <person name="Fulton L.A."/>
            <person name="Clifton S.W."/>
            <person name="Wilson R.K."/>
            <person name="Knight R.D."/>
            <person name="Gordon J.I."/>
        </authorList>
    </citation>
    <scope>NUCLEOTIDE SEQUENCE [LARGE SCALE GENOMIC DNA]</scope>
    <source>
        <strain evidence="2">ATCC 8503 / DSM 20701 / CIP 104284 / JCM 5825 / NCTC 11152</strain>
    </source>
</reference>
<dbReference type="EMBL" id="CP000140">
    <property type="protein sequence ID" value="ABR44955.1"/>
    <property type="molecule type" value="Genomic_DNA"/>
</dbReference>
<organism evidence="1 2">
    <name type="scientific">Parabacteroides distasonis (strain ATCC 8503 / DSM 20701 / CIP 104284 / JCM 5825 / NCTC 11152)</name>
    <dbReference type="NCBI Taxonomy" id="435591"/>
    <lineage>
        <taxon>Bacteria</taxon>
        <taxon>Pseudomonadati</taxon>
        <taxon>Bacteroidota</taxon>
        <taxon>Bacteroidia</taxon>
        <taxon>Bacteroidales</taxon>
        <taxon>Tannerellaceae</taxon>
        <taxon>Parabacteroides</taxon>
    </lineage>
</organism>
<protein>
    <submittedName>
        <fullName evidence="1">Uncharacterized protein</fullName>
    </submittedName>
</protein>
<name>A6LGZ1_PARD8</name>
<accession>A6LGZ1</accession>
<dbReference type="STRING" id="435591.BDI_3250"/>
<keyword evidence="2" id="KW-1185">Reference proteome</keyword>
<evidence type="ECO:0000313" key="2">
    <source>
        <dbReference type="Proteomes" id="UP000000566"/>
    </source>
</evidence>
<gene>
    <name evidence="1" type="ordered locus">BDI_3250</name>
</gene>
<proteinExistence type="predicted"/>
<sequence>MGRCAICHYGNSYKSDFNIHLLLADRRSDPFPKSGKFPARIFVKSSPSDRSNNMNNTANPANRTRPFHSTCYYRFICFRQPGKRVDRAHSINHLKSMYNEK</sequence>
<dbReference type="KEGG" id="pdi:BDI_3250"/>
<dbReference type="AlphaFoldDB" id="A6LGZ1"/>